<keyword evidence="1" id="KW-0812">Transmembrane</keyword>
<evidence type="ECO:0000259" key="2">
    <source>
        <dbReference type="Pfam" id="PF14257"/>
    </source>
</evidence>
<dbReference type="RefSeq" id="WP_307325666.1">
    <property type="nucleotide sequence ID" value="NZ_JAUSUG010000008.1"/>
</dbReference>
<evidence type="ECO:0000313" key="3">
    <source>
        <dbReference type="EMBL" id="MDQ0254962.1"/>
    </source>
</evidence>
<comment type="caution">
    <text evidence="3">The sequence shown here is derived from an EMBL/GenBank/DDBJ whole genome shotgun (WGS) entry which is preliminary data.</text>
</comment>
<keyword evidence="1" id="KW-0472">Membrane</keyword>
<keyword evidence="1" id="KW-1133">Transmembrane helix</keyword>
<gene>
    <name evidence="3" type="ORF">J2S74_002344</name>
</gene>
<dbReference type="EMBL" id="JAUSUG010000008">
    <property type="protein sequence ID" value="MDQ0254962.1"/>
    <property type="molecule type" value="Genomic_DNA"/>
</dbReference>
<evidence type="ECO:0000313" key="4">
    <source>
        <dbReference type="Proteomes" id="UP001230005"/>
    </source>
</evidence>
<accession>A0ABT9ZUP3</accession>
<dbReference type="Gene3D" id="3.40.50.300">
    <property type="entry name" value="P-loop containing nucleotide triphosphate hydrolases"/>
    <property type="match status" value="1"/>
</dbReference>
<evidence type="ECO:0000256" key="1">
    <source>
        <dbReference type="SAM" id="Phobius"/>
    </source>
</evidence>
<dbReference type="InterPro" id="IPR027417">
    <property type="entry name" value="P-loop_NTPase"/>
</dbReference>
<proteinExistence type="predicted"/>
<feature type="transmembrane region" description="Helical" evidence="1">
    <location>
        <begin position="264"/>
        <end position="293"/>
    </location>
</feature>
<keyword evidence="4" id="KW-1185">Reference proteome</keyword>
<protein>
    <recommendedName>
        <fullName evidence="2">DUF4349 domain-containing protein</fullName>
    </recommendedName>
</protein>
<dbReference type="InterPro" id="IPR025645">
    <property type="entry name" value="DUF4349"/>
</dbReference>
<sequence>MSNRSIYLLVVLVLSFFALVFLNGCSSGEDTAYDRVEESIQMSDDSGDAGFIAEKESYSIERRAPSEQASSIETTNRMVIYNGNISIEVLDYHKAQQHIQDHAEELGGFVVESYLHHSGNNDVYGTLVVRIPQENFNSFLNELESTSTKVLERSIHGNDVTEEYVDLNSRLRSKEAVEERLLSFMNDAQNTEDLLKISNDLGKVQEEIEQLKGRINYLDNHVSLSTVSIHIRERNINVPSLQEGDSLNTWKKAQSLFMDTVNSIITFFSAVIVFVIGLSPIIVPTLIIVLIIVNVHNKKKRNMDQ</sequence>
<reference evidence="3 4" key="1">
    <citation type="submission" date="2023-07" db="EMBL/GenBank/DDBJ databases">
        <title>Genomic Encyclopedia of Type Strains, Phase IV (KMG-IV): sequencing the most valuable type-strain genomes for metagenomic binning, comparative biology and taxonomic classification.</title>
        <authorList>
            <person name="Goeker M."/>
        </authorList>
    </citation>
    <scope>NUCLEOTIDE SEQUENCE [LARGE SCALE GENOMIC DNA]</scope>
    <source>
        <strain evidence="3 4">DSM 9768</strain>
    </source>
</reference>
<feature type="domain" description="DUF4349" evidence="2">
    <location>
        <begin position="77"/>
        <end position="292"/>
    </location>
</feature>
<organism evidence="3 4">
    <name type="scientific">Evansella vedderi</name>
    <dbReference type="NCBI Taxonomy" id="38282"/>
    <lineage>
        <taxon>Bacteria</taxon>
        <taxon>Bacillati</taxon>
        <taxon>Bacillota</taxon>
        <taxon>Bacilli</taxon>
        <taxon>Bacillales</taxon>
        <taxon>Bacillaceae</taxon>
        <taxon>Evansella</taxon>
    </lineage>
</organism>
<name>A0ABT9ZUP3_9BACI</name>
<dbReference type="Pfam" id="PF14257">
    <property type="entry name" value="DUF4349"/>
    <property type="match status" value="1"/>
</dbReference>
<dbReference type="Proteomes" id="UP001230005">
    <property type="component" value="Unassembled WGS sequence"/>
</dbReference>